<proteinExistence type="inferred from homology"/>
<dbReference type="eggNOG" id="COG3579">
    <property type="taxonomic scope" value="Bacteria"/>
</dbReference>
<evidence type="ECO:0000256" key="2">
    <source>
        <dbReference type="ARBA" id="ARBA00022801"/>
    </source>
</evidence>
<name>K9EW26_9ACTO</name>
<dbReference type="RefSeq" id="WP_007001164.1">
    <property type="nucleotide sequence ID" value="NZ_JH992955.1"/>
</dbReference>
<protein>
    <recommendedName>
        <fullName evidence="4">Aminopeptidase</fullName>
    </recommendedName>
</protein>
<evidence type="ECO:0000313" key="8">
    <source>
        <dbReference type="Proteomes" id="UP000009888"/>
    </source>
</evidence>
<feature type="region of interest" description="Disordered" evidence="6">
    <location>
        <begin position="374"/>
        <end position="395"/>
    </location>
</feature>
<gene>
    <name evidence="7" type="ORF">HMPREF9233_00958</name>
</gene>
<dbReference type="PANTHER" id="PTHR10363:SF2">
    <property type="entry name" value="BLEOMYCIN HYDROLASE"/>
    <property type="match status" value="1"/>
</dbReference>
<feature type="active site" evidence="5">
    <location>
        <position position="356"/>
    </location>
</feature>
<evidence type="ECO:0000256" key="6">
    <source>
        <dbReference type="SAM" id="MobiDB-lite"/>
    </source>
</evidence>
<accession>K9EW26</accession>
<dbReference type="AlphaFoldDB" id="K9EW26"/>
<dbReference type="GO" id="GO:0009636">
    <property type="term" value="P:response to toxic substance"/>
    <property type="evidence" value="ECO:0007669"/>
    <property type="project" value="TreeGrafter"/>
</dbReference>
<evidence type="ECO:0000256" key="3">
    <source>
        <dbReference type="ARBA" id="ARBA00022807"/>
    </source>
</evidence>
<keyword evidence="2 4" id="KW-0378">Hydrolase</keyword>
<dbReference type="SUPFAM" id="SSF54001">
    <property type="entry name" value="Cysteine proteinases"/>
    <property type="match status" value="1"/>
</dbReference>
<dbReference type="InterPro" id="IPR004134">
    <property type="entry name" value="Peptidase_C1B"/>
</dbReference>
<dbReference type="Pfam" id="PF03051">
    <property type="entry name" value="Peptidase_C1_2"/>
    <property type="match status" value="2"/>
</dbReference>
<comment type="caution">
    <text evidence="7">The sequence shown here is derived from an EMBL/GenBank/DDBJ whole genome shotgun (WGS) entry which is preliminary data.</text>
</comment>
<feature type="active site" evidence="5">
    <location>
        <position position="405"/>
    </location>
</feature>
<keyword evidence="4" id="KW-0031">Aminopeptidase</keyword>
<comment type="similarity">
    <text evidence="4">Belongs to the peptidase C1 family.</text>
</comment>
<dbReference type="Gene3D" id="3.90.70.10">
    <property type="entry name" value="Cysteine proteinases"/>
    <property type="match status" value="1"/>
</dbReference>
<evidence type="ECO:0000256" key="5">
    <source>
        <dbReference type="PIRSR" id="PIRSR005700-1"/>
    </source>
</evidence>
<evidence type="ECO:0000256" key="1">
    <source>
        <dbReference type="ARBA" id="ARBA00022670"/>
    </source>
</evidence>
<dbReference type="PANTHER" id="PTHR10363">
    <property type="entry name" value="BLEOMYCIN HYDROLASE"/>
    <property type="match status" value="1"/>
</dbReference>
<dbReference type="GO" id="GO:0043418">
    <property type="term" value="P:homocysteine catabolic process"/>
    <property type="evidence" value="ECO:0007669"/>
    <property type="project" value="TreeGrafter"/>
</dbReference>
<dbReference type="GO" id="GO:0070005">
    <property type="term" value="F:cysteine-type aminopeptidase activity"/>
    <property type="evidence" value="ECO:0007669"/>
    <property type="project" value="InterPro"/>
</dbReference>
<organism evidence="7 8">
    <name type="scientific">Actinobaculum massiliense ACS-171-V-Col2</name>
    <dbReference type="NCBI Taxonomy" id="883066"/>
    <lineage>
        <taxon>Bacteria</taxon>
        <taxon>Bacillati</taxon>
        <taxon>Actinomycetota</taxon>
        <taxon>Actinomycetes</taxon>
        <taxon>Actinomycetales</taxon>
        <taxon>Actinomycetaceae</taxon>
        <taxon>Actinobaculum</taxon>
    </lineage>
</organism>
<keyword evidence="8" id="KW-1185">Reference proteome</keyword>
<dbReference type="PIRSF" id="PIRSF005700">
    <property type="entry name" value="PepC"/>
    <property type="match status" value="1"/>
</dbReference>
<dbReference type="GO" id="GO:0006508">
    <property type="term" value="P:proteolysis"/>
    <property type="evidence" value="ECO:0007669"/>
    <property type="project" value="UniProtKB-KW"/>
</dbReference>
<reference evidence="7 8" key="1">
    <citation type="submission" date="2012-09" db="EMBL/GenBank/DDBJ databases">
        <title>The Genome Sequence of Actinobaculum massiliae ACS-171-V-COL2.</title>
        <authorList>
            <consortium name="The Broad Institute Genome Sequencing Platform"/>
            <person name="Earl A."/>
            <person name="Ward D."/>
            <person name="Feldgarden M."/>
            <person name="Gevers D."/>
            <person name="Saerens B."/>
            <person name="Vaneechoutte M."/>
            <person name="Walker B."/>
            <person name="Young S.K."/>
            <person name="Zeng Q."/>
            <person name="Gargeya S."/>
            <person name="Fitzgerald M."/>
            <person name="Haas B."/>
            <person name="Abouelleil A."/>
            <person name="Alvarado L."/>
            <person name="Arachchi H.M."/>
            <person name="Berlin A."/>
            <person name="Chapman S.B."/>
            <person name="Goldberg J."/>
            <person name="Griggs A."/>
            <person name="Gujja S."/>
            <person name="Hansen M."/>
            <person name="Howarth C."/>
            <person name="Imamovic A."/>
            <person name="Larimer J."/>
            <person name="McCowen C."/>
            <person name="Montmayeur A."/>
            <person name="Murphy C."/>
            <person name="Neiman D."/>
            <person name="Pearson M."/>
            <person name="Priest M."/>
            <person name="Roberts A."/>
            <person name="Saif S."/>
            <person name="Shea T."/>
            <person name="Sisk P."/>
            <person name="Sykes S."/>
            <person name="Wortman J."/>
            <person name="Nusbaum C."/>
            <person name="Birren B."/>
        </authorList>
    </citation>
    <scope>NUCLEOTIDE SEQUENCE [LARGE SCALE GENOMIC DNA]</scope>
    <source>
        <strain evidence="8">ACS-171-V-Col2</strain>
    </source>
</reference>
<dbReference type="PROSITE" id="PS00139">
    <property type="entry name" value="THIOL_PROTEASE_CYS"/>
    <property type="match status" value="1"/>
</dbReference>
<feature type="active site" evidence="5">
    <location>
        <position position="70"/>
    </location>
</feature>
<dbReference type="InterPro" id="IPR000169">
    <property type="entry name" value="Pept_cys_AS"/>
</dbReference>
<dbReference type="HOGENOM" id="CLU_038600_0_1_11"/>
<evidence type="ECO:0000313" key="7">
    <source>
        <dbReference type="EMBL" id="EKU95197.1"/>
    </source>
</evidence>
<keyword evidence="1 4" id="KW-0645">Protease</keyword>
<evidence type="ECO:0000256" key="4">
    <source>
        <dbReference type="PIRNR" id="PIRNR005700"/>
    </source>
</evidence>
<dbReference type="EMBL" id="AGWL01000005">
    <property type="protein sequence ID" value="EKU95197.1"/>
    <property type="molecule type" value="Genomic_DNA"/>
</dbReference>
<dbReference type="STRING" id="202789.GCA_001457435_01163"/>
<dbReference type="PATRIC" id="fig|883066.3.peg.1000"/>
<dbReference type="GO" id="GO:0005737">
    <property type="term" value="C:cytoplasm"/>
    <property type="evidence" value="ECO:0007669"/>
    <property type="project" value="TreeGrafter"/>
</dbReference>
<dbReference type="InterPro" id="IPR038765">
    <property type="entry name" value="Papain-like_cys_pep_sf"/>
</dbReference>
<sequence length="463" mass="52485">MQKSVTEEEIAEWAGDFAADRAARLVQNAVTQTPINKVAEDREIINAIDPSVSIKIPTGEATNQKKSGRCWMFASYNVLRGRVAKEIGVKNFQFSHVYLQFFDKLEKANTFLGNMDRLAERPADDREVVFWLREPIWDGGYWYFFEGLVRKYGAVPDYAMPETDSSSNTDAMNETLRVLMRRAARDIRAAASGSAREAIRAEALRQTYRVLAIHLGAPPREFIWQWEDDDHAFHREGLFTPRQFAEKYLGDLGDYVQIVDDPRHPRGVRYRVDGKQNIAGRDFVFVNVPVQTLKEVAIRELQAGRPVWMACDVKHQLDGKRGIWDANLYAYDSTYGIDTALTKAQMLELHEARLTHIMAFTGVDLVDAGAGDREVSAKDGGGTSSDGRMENTQTALRPRRWRIENSWGTDRGDAGFYTMNDSWFDQYVFGITVPRESVPREVAEAFAPEAPETVLPVWDPVGQ</sequence>
<dbReference type="Proteomes" id="UP000009888">
    <property type="component" value="Unassembled WGS sequence"/>
</dbReference>
<keyword evidence="3 4" id="KW-0788">Thiol protease</keyword>